<name>A0A850PT33_9MYCO</name>
<dbReference type="EMBL" id="JABFYL010000039">
    <property type="protein sequence ID" value="NVN51633.1"/>
    <property type="molecule type" value="Genomic_DNA"/>
</dbReference>
<reference evidence="2 3" key="1">
    <citation type="submission" date="2020-05" db="EMBL/GenBank/DDBJ databases">
        <title>Draft genome sequence of Mycobacterium hippocampi DL, isolated from European seabass, Dicentrarchus labrax, reared in fish farms.</title>
        <authorList>
            <person name="Stathopoulou P."/>
            <person name="Asimakis E."/>
            <person name="Tzokas K."/>
            <person name="Batargias C."/>
            <person name="Tsiamis G."/>
        </authorList>
    </citation>
    <scope>NUCLEOTIDE SEQUENCE [LARGE SCALE GENOMIC DNA]</scope>
    <source>
        <strain evidence="2 3">DL</strain>
    </source>
</reference>
<organism evidence="2 3">
    <name type="scientific">Mycolicibacterium hippocampi</name>
    <dbReference type="NCBI Taxonomy" id="659824"/>
    <lineage>
        <taxon>Bacteria</taxon>
        <taxon>Bacillati</taxon>
        <taxon>Actinomycetota</taxon>
        <taxon>Actinomycetes</taxon>
        <taxon>Mycobacteriales</taxon>
        <taxon>Mycobacteriaceae</taxon>
        <taxon>Mycolicibacterium</taxon>
    </lineage>
</organism>
<evidence type="ECO:0008006" key="4">
    <source>
        <dbReference type="Google" id="ProtNLM"/>
    </source>
</evidence>
<dbReference type="Proteomes" id="UP000570517">
    <property type="component" value="Unassembled WGS sequence"/>
</dbReference>
<accession>A0A850PT33</accession>
<keyword evidence="1" id="KW-0732">Signal</keyword>
<keyword evidence="3" id="KW-1185">Reference proteome</keyword>
<comment type="caution">
    <text evidence="2">The sequence shown here is derived from an EMBL/GenBank/DDBJ whole genome shotgun (WGS) entry which is preliminary data.</text>
</comment>
<dbReference type="AlphaFoldDB" id="A0A850PT33"/>
<protein>
    <recommendedName>
        <fullName evidence="4">Secreted protein</fullName>
    </recommendedName>
</protein>
<evidence type="ECO:0000313" key="2">
    <source>
        <dbReference type="EMBL" id="NVN51633.1"/>
    </source>
</evidence>
<sequence>MPMAALRTTRVRALWVVPCTVAAAALISGAGVANADPNDPALPEVAADGQIRSEPAARIQAGEVCVPNLGTLATSQVRTFEQGVPNQIIEESGPEWVGSDGLFAVGLAPANPFGGNFDSQNAATGRACGPVIANGF</sequence>
<evidence type="ECO:0000256" key="1">
    <source>
        <dbReference type="SAM" id="SignalP"/>
    </source>
</evidence>
<gene>
    <name evidence="2" type="ORF">HLY00_1621</name>
</gene>
<proteinExistence type="predicted"/>
<feature type="signal peptide" evidence="1">
    <location>
        <begin position="1"/>
        <end position="35"/>
    </location>
</feature>
<feature type="chain" id="PRO_5032624891" description="Secreted protein" evidence="1">
    <location>
        <begin position="36"/>
        <end position="136"/>
    </location>
</feature>
<evidence type="ECO:0000313" key="3">
    <source>
        <dbReference type="Proteomes" id="UP000570517"/>
    </source>
</evidence>